<keyword evidence="1" id="KW-0472">Membrane</keyword>
<feature type="transmembrane region" description="Helical" evidence="1">
    <location>
        <begin position="37"/>
        <end position="62"/>
    </location>
</feature>
<dbReference type="Proteomes" id="UP000184245">
    <property type="component" value="Unassembled WGS sequence"/>
</dbReference>
<dbReference type="STRING" id="1122155.SAMN02745158_02274"/>
<evidence type="ECO:0000313" key="3">
    <source>
        <dbReference type="EMBL" id="SHF02480.1"/>
    </source>
</evidence>
<organism evidence="3 4">
    <name type="scientific">Lactonifactor longoviformis DSM 17459</name>
    <dbReference type="NCBI Taxonomy" id="1122155"/>
    <lineage>
        <taxon>Bacteria</taxon>
        <taxon>Bacillati</taxon>
        <taxon>Bacillota</taxon>
        <taxon>Clostridia</taxon>
        <taxon>Eubacteriales</taxon>
        <taxon>Clostridiaceae</taxon>
        <taxon>Lactonifactor</taxon>
    </lineage>
</organism>
<evidence type="ECO:0000259" key="2">
    <source>
        <dbReference type="Pfam" id="PF13786"/>
    </source>
</evidence>
<keyword evidence="4" id="KW-1185">Reference proteome</keyword>
<proteinExistence type="predicted"/>
<dbReference type="Pfam" id="PF13786">
    <property type="entry name" value="DUF4179"/>
    <property type="match status" value="1"/>
</dbReference>
<dbReference type="EMBL" id="FQVI01000011">
    <property type="protein sequence ID" value="SHF02480.1"/>
    <property type="molecule type" value="Genomic_DNA"/>
</dbReference>
<gene>
    <name evidence="3" type="ORF">SAMN02745158_02274</name>
</gene>
<evidence type="ECO:0000256" key="1">
    <source>
        <dbReference type="SAM" id="Phobius"/>
    </source>
</evidence>
<protein>
    <recommendedName>
        <fullName evidence="2">DUF4179 domain-containing protein</fullName>
    </recommendedName>
</protein>
<name>A0A1M4Y9W9_9CLOT</name>
<feature type="domain" description="DUF4179" evidence="2">
    <location>
        <begin position="41"/>
        <end position="147"/>
    </location>
</feature>
<evidence type="ECO:0000313" key="4">
    <source>
        <dbReference type="Proteomes" id="UP000184245"/>
    </source>
</evidence>
<accession>A0A1M4Y9W9</accession>
<sequence length="418" mass="46500">MYNEFHKIPIPEEKLDKTIEKSIGILKRKRRRKIQKYTMVSVGSLAAVFVCVIVVCIANPVMASKLPLIGDIFAQVEKDISFSGDYSHKAQKLVPEDNTANDTDAEGGENEYEETAQAYSAADRDITLTASEVYCDGTSLFITIAMERKESLGVMWGYDNQYAGWGNGGGETDLVQLLGSYSINGSEEKDYDFSLEGKQVNETTFLGVVKINLMEELNAGEAPYELQISWDAINWGDKSGTVESDVAGEGNEGICFFRGKWVLAIPVSVTSDNVQTYEVNNTNEDGIGIGKVMVTPYEVKVEPIEPEISSEQIRKIYDKAKKQAEEALGKEQAEEFYTEAYLDSSEPLHIGVAVFDQDGQRVRWVEDMGVYETYALKEKEITKLSLYVIVDDITAIKAKDQEKAAACAVYSEEIELEK</sequence>
<keyword evidence="1" id="KW-0812">Transmembrane</keyword>
<keyword evidence="1" id="KW-1133">Transmembrane helix</keyword>
<dbReference type="InterPro" id="IPR025436">
    <property type="entry name" value="DUF4179"/>
</dbReference>
<dbReference type="OrthoDB" id="2064324at2"/>
<dbReference type="Gene3D" id="2.60.40.1630">
    <property type="entry name" value="bacillus anthracis domain"/>
    <property type="match status" value="1"/>
</dbReference>
<reference evidence="3 4" key="1">
    <citation type="submission" date="2016-11" db="EMBL/GenBank/DDBJ databases">
        <authorList>
            <person name="Jaros S."/>
            <person name="Januszkiewicz K."/>
            <person name="Wedrychowicz H."/>
        </authorList>
    </citation>
    <scope>NUCLEOTIDE SEQUENCE [LARGE SCALE GENOMIC DNA]</scope>
    <source>
        <strain evidence="3 4">DSM 17459</strain>
    </source>
</reference>
<dbReference type="RefSeq" id="WP_072851790.1">
    <property type="nucleotide sequence ID" value="NZ_FQVI01000011.1"/>
</dbReference>
<dbReference type="AlphaFoldDB" id="A0A1M4Y9W9"/>